<evidence type="ECO:0000256" key="9">
    <source>
        <dbReference type="ARBA" id="ARBA00023065"/>
    </source>
</evidence>
<dbReference type="NCBIfam" id="TIGR01131">
    <property type="entry name" value="ATP_synt_6_or_A"/>
    <property type="match status" value="1"/>
</dbReference>
<evidence type="ECO:0000256" key="8">
    <source>
        <dbReference type="ARBA" id="ARBA00022989"/>
    </source>
</evidence>
<dbReference type="Gene3D" id="1.20.120.220">
    <property type="entry name" value="ATP synthase, F0 complex, subunit A"/>
    <property type="match status" value="1"/>
</dbReference>
<dbReference type="InterPro" id="IPR023011">
    <property type="entry name" value="ATP_synth_F0_asu_AS"/>
</dbReference>
<dbReference type="FunFam" id="1.20.120.220:FF:000003">
    <property type="entry name" value="ATP synthase subunit a"/>
    <property type="match status" value="1"/>
</dbReference>
<dbReference type="RefSeq" id="YP_008578713.1">
    <property type="nucleotide sequence ID" value="NC_022434.1"/>
</dbReference>
<geneLocation type="mitochondrion" evidence="14"/>
<keyword evidence="7" id="KW-0375">Hydrogen ion transport</keyword>
<dbReference type="GeneID" id="17046943"/>
<dbReference type="CDD" id="cd00310">
    <property type="entry name" value="ATP-synt_Fo_a_6"/>
    <property type="match status" value="1"/>
</dbReference>
<reference evidence="14" key="1">
    <citation type="submission" date="2013-06" db="EMBL/GenBank/DDBJ databases">
        <authorList>
            <person name="Hegedusova E."/>
            <person name="Pfeiffer I."/>
            <person name="Brejova B."/>
            <person name="Nosek J."/>
        </authorList>
    </citation>
    <scope>NUCLEOTIDE SEQUENCE</scope>
    <source>
        <strain evidence="14">NRRL Y-27737</strain>
    </source>
</reference>
<gene>
    <name evidence="14" type="primary">atp6</name>
</gene>
<feature type="transmembrane region" description="Helical" evidence="13">
    <location>
        <begin position="171"/>
        <end position="194"/>
    </location>
</feature>
<protein>
    <recommendedName>
        <fullName evidence="3 12">ATP synthase subunit a</fullName>
    </recommendedName>
</protein>
<dbReference type="AlphaFoldDB" id="U3MGL8"/>
<evidence type="ECO:0000256" key="3">
    <source>
        <dbReference type="ARBA" id="ARBA00021312"/>
    </source>
</evidence>
<keyword evidence="11" id="KW-0066">ATP synthesis</keyword>
<evidence type="ECO:0000256" key="2">
    <source>
        <dbReference type="ARBA" id="ARBA00006810"/>
    </source>
</evidence>
<evidence type="ECO:0000256" key="4">
    <source>
        <dbReference type="ARBA" id="ARBA00022448"/>
    </source>
</evidence>
<feature type="transmembrane region" description="Helical" evidence="13">
    <location>
        <begin position="139"/>
        <end position="159"/>
    </location>
</feature>
<dbReference type="SUPFAM" id="SSF81336">
    <property type="entry name" value="F1F0 ATP synthase subunit A"/>
    <property type="match status" value="1"/>
</dbReference>
<name>U3MGL8_9ASCO</name>
<evidence type="ECO:0000256" key="1">
    <source>
        <dbReference type="ARBA" id="ARBA00004448"/>
    </source>
</evidence>
<evidence type="ECO:0000256" key="10">
    <source>
        <dbReference type="ARBA" id="ARBA00023136"/>
    </source>
</evidence>
<dbReference type="PROSITE" id="PS00449">
    <property type="entry name" value="ATPASE_A"/>
    <property type="match status" value="1"/>
</dbReference>
<evidence type="ECO:0000313" key="14">
    <source>
        <dbReference type="EMBL" id="AGW07354.1"/>
    </source>
</evidence>
<accession>U3MGL8</accession>
<evidence type="ECO:0000256" key="6">
    <source>
        <dbReference type="ARBA" id="ARBA00022692"/>
    </source>
</evidence>
<keyword evidence="4" id="KW-0813">Transport</keyword>
<keyword evidence="6 13" id="KW-0812">Transmembrane</keyword>
<dbReference type="GO" id="GO:0005743">
    <property type="term" value="C:mitochondrial inner membrane"/>
    <property type="evidence" value="ECO:0007669"/>
    <property type="project" value="UniProtKB-SubCell"/>
</dbReference>
<dbReference type="GO" id="GO:0045259">
    <property type="term" value="C:proton-transporting ATP synthase complex"/>
    <property type="evidence" value="ECO:0007669"/>
    <property type="project" value="UniProtKB-KW"/>
</dbReference>
<comment type="similarity">
    <text evidence="2">Belongs to the ATPase A chain family.</text>
</comment>
<dbReference type="PRINTS" id="PR00123">
    <property type="entry name" value="ATPASEA"/>
</dbReference>
<evidence type="ECO:0000256" key="7">
    <source>
        <dbReference type="ARBA" id="ARBA00022781"/>
    </source>
</evidence>
<feature type="transmembrane region" description="Helical" evidence="13">
    <location>
        <begin position="214"/>
        <end position="236"/>
    </location>
</feature>
<dbReference type="EMBL" id="KF214631">
    <property type="protein sequence ID" value="AGW07354.1"/>
    <property type="molecule type" value="Genomic_DNA"/>
</dbReference>
<evidence type="ECO:0000256" key="11">
    <source>
        <dbReference type="ARBA" id="ARBA00023310"/>
    </source>
</evidence>
<keyword evidence="9" id="KW-0406">Ion transport</keyword>
<dbReference type="PANTHER" id="PTHR11410">
    <property type="entry name" value="ATP SYNTHASE SUBUNIT A"/>
    <property type="match status" value="1"/>
</dbReference>
<dbReference type="InterPro" id="IPR000568">
    <property type="entry name" value="ATP_synth_F0_asu"/>
</dbReference>
<dbReference type="InterPro" id="IPR035908">
    <property type="entry name" value="F0_ATP_A_sf"/>
</dbReference>
<evidence type="ECO:0000256" key="13">
    <source>
        <dbReference type="SAM" id="Phobius"/>
    </source>
</evidence>
<comment type="subcellular location">
    <subcellularLocation>
        <location evidence="1 12">Mitochondrion inner membrane</location>
        <topology evidence="1 12">Multi-pass membrane protein</topology>
    </subcellularLocation>
</comment>
<dbReference type="InterPro" id="IPR045083">
    <property type="entry name" value="ATP_synth_F0_asu_bact/mt"/>
</dbReference>
<feature type="transmembrane region" description="Helical" evidence="13">
    <location>
        <begin position="113"/>
        <end position="133"/>
    </location>
</feature>
<evidence type="ECO:0000256" key="5">
    <source>
        <dbReference type="ARBA" id="ARBA00022547"/>
    </source>
</evidence>
<sequence length="247" mass="26954">MLYSPLDQFEVKPLTYMTQSLAFSMTNFTLYLAMVLSMLTLYFMMIDSGNLGSTRWGVAIMAMYDTMLNLVTSQMGGTKSGYYFPLMFSMFNMMLLANLTSMMPYSFAMAAQLVAIVGLSLALWLGNLILGLSLHGSKFFSLFVPSGTPLILVPVLVLIECLSYCSRAISLGLRLSANILSGHLTMTILGSLILGTMGSSIYGFMSGIMPMTGVVAITMLEFGIAIMQAYVFSILLSGYMKDSVSLH</sequence>
<keyword evidence="5" id="KW-0138">CF(0)</keyword>
<feature type="transmembrane region" description="Helical" evidence="13">
    <location>
        <begin position="82"/>
        <end position="101"/>
    </location>
</feature>
<feature type="transmembrane region" description="Helical" evidence="13">
    <location>
        <begin position="20"/>
        <end position="44"/>
    </location>
</feature>
<keyword evidence="14" id="KW-0496">Mitochondrion</keyword>
<dbReference type="PANTHER" id="PTHR11410:SF0">
    <property type="entry name" value="ATP SYNTHASE SUBUNIT A"/>
    <property type="match status" value="1"/>
</dbReference>
<proteinExistence type="inferred from homology"/>
<dbReference type="GO" id="GO:0046933">
    <property type="term" value="F:proton-transporting ATP synthase activity, rotational mechanism"/>
    <property type="evidence" value="ECO:0007669"/>
    <property type="project" value="TreeGrafter"/>
</dbReference>
<keyword evidence="10 13" id="KW-0472">Membrane</keyword>
<keyword evidence="8 13" id="KW-1133">Transmembrane helix</keyword>
<dbReference type="Pfam" id="PF00119">
    <property type="entry name" value="ATP-synt_A"/>
    <property type="match status" value="1"/>
</dbReference>
<organism evidence="14">
    <name type="scientific">Candida bohioensis</name>
    <dbReference type="NCBI Taxonomy" id="561986"/>
    <lineage>
        <taxon>Eukaryota</taxon>
        <taxon>Fungi</taxon>
        <taxon>Dikarya</taxon>
        <taxon>Ascomycota</taxon>
        <taxon>Saccharomycotina</taxon>
        <taxon>Pichiomycetes</taxon>
        <taxon>Debaryomycetaceae</taxon>
        <taxon>Candida/Lodderomyces clade</taxon>
        <taxon>Candida</taxon>
    </lineage>
</organism>
<evidence type="ECO:0000256" key="12">
    <source>
        <dbReference type="RuleBase" id="RU004450"/>
    </source>
</evidence>